<dbReference type="InterPro" id="IPR013538">
    <property type="entry name" value="ASHA1/2-like_C"/>
</dbReference>
<proteinExistence type="inferred from homology"/>
<keyword evidence="4" id="KW-1185">Reference proteome</keyword>
<name>A0ABW3CV03_9FLAO</name>
<comment type="caution">
    <text evidence="3">The sequence shown here is derived from an EMBL/GenBank/DDBJ whole genome shotgun (WGS) entry which is preliminary data.</text>
</comment>
<comment type="similarity">
    <text evidence="1">Belongs to the AHA1 family.</text>
</comment>
<dbReference type="Gene3D" id="3.30.530.20">
    <property type="match status" value="1"/>
</dbReference>
<gene>
    <name evidence="3" type="ORF">ACFQ1M_01595</name>
</gene>
<evidence type="ECO:0000256" key="1">
    <source>
        <dbReference type="ARBA" id="ARBA00006817"/>
    </source>
</evidence>
<dbReference type="Pfam" id="PF08327">
    <property type="entry name" value="AHSA1"/>
    <property type="match status" value="1"/>
</dbReference>
<dbReference type="EMBL" id="JBHTJH010000002">
    <property type="protein sequence ID" value="MFD0860887.1"/>
    <property type="molecule type" value="Genomic_DNA"/>
</dbReference>
<accession>A0ABW3CV03</accession>
<evidence type="ECO:0000313" key="3">
    <source>
        <dbReference type="EMBL" id="MFD0860887.1"/>
    </source>
</evidence>
<dbReference type="RefSeq" id="WP_386402857.1">
    <property type="nucleotide sequence ID" value="NZ_JBHTJH010000002.1"/>
</dbReference>
<organism evidence="3 4">
    <name type="scientific">Sungkyunkwania multivorans</name>
    <dbReference type="NCBI Taxonomy" id="1173618"/>
    <lineage>
        <taxon>Bacteria</taxon>
        <taxon>Pseudomonadati</taxon>
        <taxon>Bacteroidota</taxon>
        <taxon>Flavobacteriia</taxon>
        <taxon>Flavobacteriales</taxon>
        <taxon>Flavobacteriaceae</taxon>
        <taxon>Sungkyunkwania</taxon>
    </lineage>
</organism>
<dbReference type="CDD" id="cd07814">
    <property type="entry name" value="SRPBCC_CalC_Aha1-like"/>
    <property type="match status" value="1"/>
</dbReference>
<dbReference type="InterPro" id="IPR023393">
    <property type="entry name" value="START-like_dom_sf"/>
</dbReference>
<dbReference type="Proteomes" id="UP001596978">
    <property type="component" value="Unassembled WGS sequence"/>
</dbReference>
<protein>
    <submittedName>
        <fullName evidence="3">SRPBCC domain-containing protein</fullName>
    </submittedName>
</protein>
<evidence type="ECO:0000313" key="4">
    <source>
        <dbReference type="Proteomes" id="UP001596978"/>
    </source>
</evidence>
<feature type="domain" description="Activator of Hsp90 ATPase homologue 1/2-like C-terminal" evidence="2">
    <location>
        <begin position="13"/>
        <end position="113"/>
    </location>
</feature>
<evidence type="ECO:0000259" key="2">
    <source>
        <dbReference type="Pfam" id="PF08327"/>
    </source>
</evidence>
<dbReference type="SUPFAM" id="SSF55961">
    <property type="entry name" value="Bet v1-like"/>
    <property type="match status" value="1"/>
</dbReference>
<reference evidence="4" key="1">
    <citation type="journal article" date="2019" name="Int. J. Syst. Evol. Microbiol.">
        <title>The Global Catalogue of Microorganisms (GCM) 10K type strain sequencing project: providing services to taxonomists for standard genome sequencing and annotation.</title>
        <authorList>
            <consortium name="The Broad Institute Genomics Platform"/>
            <consortium name="The Broad Institute Genome Sequencing Center for Infectious Disease"/>
            <person name="Wu L."/>
            <person name="Ma J."/>
        </authorList>
    </citation>
    <scope>NUCLEOTIDE SEQUENCE [LARGE SCALE GENOMIC DNA]</scope>
    <source>
        <strain evidence="4">CCUG 62952</strain>
    </source>
</reference>
<sequence>MPNPIIVEQSFTVPVAAVWNAVTEHEQMVQWYFENIPDFRPELGFATEFNVSTGERDFLHHWEITEVIPQKKISYTWNYPDYEAEGIVSFELFEQDQNSLLRLSCFGIDNFPQDIPEFT</sequence>